<evidence type="ECO:0000313" key="1">
    <source>
        <dbReference type="EMBL" id="SVB76126.1"/>
    </source>
</evidence>
<evidence type="ECO:0008006" key="2">
    <source>
        <dbReference type="Google" id="ProtNLM"/>
    </source>
</evidence>
<organism evidence="1">
    <name type="scientific">marine metagenome</name>
    <dbReference type="NCBI Taxonomy" id="408172"/>
    <lineage>
        <taxon>unclassified sequences</taxon>
        <taxon>metagenomes</taxon>
        <taxon>ecological metagenomes</taxon>
    </lineage>
</organism>
<feature type="non-terminal residue" evidence="1">
    <location>
        <position position="1"/>
    </location>
</feature>
<reference evidence="1" key="1">
    <citation type="submission" date="2018-05" db="EMBL/GenBank/DDBJ databases">
        <authorList>
            <person name="Lanie J.A."/>
            <person name="Ng W.-L."/>
            <person name="Kazmierczak K.M."/>
            <person name="Andrzejewski T.M."/>
            <person name="Davidsen T.M."/>
            <person name="Wayne K.J."/>
            <person name="Tettelin H."/>
            <person name="Glass J.I."/>
            <person name="Rusch D."/>
            <person name="Podicherti R."/>
            <person name="Tsui H.-C.T."/>
            <person name="Winkler M.E."/>
        </authorList>
    </citation>
    <scope>NUCLEOTIDE SEQUENCE</scope>
</reference>
<dbReference type="Gene3D" id="2.40.160.60">
    <property type="entry name" value="Outer membrane protein transport protein (OMPP1/FadL/TodX)"/>
    <property type="match status" value="1"/>
</dbReference>
<accession>A0A382GLV7</accession>
<dbReference type="EMBL" id="UINC01056283">
    <property type="protein sequence ID" value="SVB76126.1"/>
    <property type="molecule type" value="Genomic_DNA"/>
</dbReference>
<gene>
    <name evidence="1" type="ORF">METZ01_LOCUS228980</name>
</gene>
<dbReference type="AlphaFoldDB" id="A0A382GLV7"/>
<protein>
    <recommendedName>
        <fullName evidence="2">PorV/PorQ family protein</fullName>
    </recommendedName>
</protein>
<proteinExistence type="predicted"/>
<name>A0A382GLV7_9ZZZZ</name>
<sequence length="155" mass="17240">TDPVYIAIFTSWIDDWLLGGDTDFSGDGKIGGYDLEGMPTDTISFGAPGYGEYGCEESENICSEENLVVEVGTGESRGIKNELEKLVHNFGMEYWYSEYFALRAGYYLDQSGKISNPTFGVGLRFSGYGFDFGYTSGEPGHPLTNTMRFSLNWEF</sequence>